<accession>A0ABW2TGC0</accession>
<name>A0ABW2TGC0_9PSEU</name>
<evidence type="ECO:0000256" key="1">
    <source>
        <dbReference type="SAM" id="MobiDB-lite"/>
    </source>
</evidence>
<reference evidence="3" key="1">
    <citation type="journal article" date="2019" name="Int. J. Syst. Evol. Microbiol.">
        <title>The Global Catalogue of Microorganisms (GCM) 10K type strain sequencing project: providing services to taxonomists for standard genome sequencing and annotation.</title>
        <authorList>
            <consortium name="The Broad Institute Genomics Platform"/>
            <consortium name="The Broad Institute Genome Sequencing Center for Infectious Disease"/>
            <person name="Wu L."/>
            <person name="Ma J."/>
        </authorList>
    </citation>
    <scope>NUCLEOTIDE SEQUENCE [LARGE SCALE GENOMIC DNA]</scope>
    <source>
        <strain evidence="3">JCM 17695</strain>
    </source>
</reference>
<gene>
    <name evidence="2" type="ORF">ACFQV2_03245</name>
</gene>
<proteinExistence type="predicted"/>
<comment type="caution">
    <text evidence="2">The sequence shown here is derived from an EMBL/GenBank/DDBJ whole genome shotgun (WGS) entry which is preliminary data.</text>
</comment>
<dbReference type="Proteomes" id="UP001596512">
    <property type="component" value="Unassembled WGS sequence"/>
</dbReference>
<feature type="region of interest" description="Disordered" evidence="1">
    <location>
        <begin position="20"/>
        <end position="58"/>
    </location>
</feature>
<feature type="compositionally biased region" description="Low complexity" evidence="1">
    <location>
        <begin position="36"/>
        <end position="58"/>
    </location>
</feature>
<keyword evidence="3" id="KW-1185">Reference proteome</keyword>
<dbReference type="EMBL" id="JBHTEY010000004">
    <property type="protein sequence ID" value="MFC7612802.1"/>
    <property type="molecule type" value="Genomic_DNA"/>
</dbReference>
<organism evidence="2 3">
    <name type="scientific">Actinokineospora soli</name>
    <dbReference type="NCBI Taxonomy" id="1048753"/>
    <lineage>
        <taxon>Bacteria</taxon>
        <taxon>Bacillati</taxon>
        <taxon>Actinomycetota</taxon>
        <taxon>Actinomycetes</taxon>
        <taxon>Pseudonocardiales</taxon>
        <taxon>Pseudonocardiaceae</taxon>
        <taxon>Actinokineospora</taxon>
    </lineage>
</organism>
<sequence length="58" mass="6257">MAMYLAYGGALRQEIEQTITRTDDAKLSGSWPPSRPTSAAASPRRSSGATSRTPSRCR</sequence>
<evidence type="ECO:0000313" key="3">
    <source>
        <dbReference type="Proteomes" id="UP001596512"/>
    </source>
</evidence>
<evidence type="ECO:0000313" key="2">
    <source>
        <dbReference type="EMBL" id="MFC7612802.1"/>
    </source>
</evidence>
<protein>
    <submittedName>
        <fullName evidence="2">Uncharacterized protein</fullName>
    </submittedName>
</protein>